<organism evidence="3 4">
    <name type="scientific">Vanilla planifolia</name>
    <name type="common">Vanilla</name>
    <dbReference type="NCBI Taxonomy" id="51239"/>
    <lineage>
        <taxon>Eukaryota</taxon>
        <taxon>Viridiplantae</taxon>
        <taxon>Streptophyta</taxon>
        <taxon>Embryophyta</taxon>
        <taxon>Tracheophyta</taxon>
        <taxon>Spermatophyta</taxon>
        <taxon>Magnoliopsida</taxon>
        <taxon>Liliopsida</taxon>
        <taxon>Asparagales</taxon>
        <taxon>Orchidaceae</taxon>
        <taxon>Vanilloideae</taxon>
        <taxon>Vanilleae</taxon>
        <taxon>Vanilla</taxon>
    </lineage>
</organism>
<dbReference type="InterPro" id="IPR013320">
    <property type="entry name" value="ConA-like_dom_sf"/>
</dbReference>
<evidence type="ECO:0000313" key="4">
    <source>
        <dbReference type="Proteomes" id="UP000639772"/>
    </source>
</evidence>
<dbReference type="EMBL" id="JADCNM010000001">
    <property type="protein sequence ID" value="KAG0500926.1"/>
    <property type="molecule type" value="Genomic_DNA"/>
</dbReference>
<proteinExistence type="predicted"/>
<dbReference type="OrthoDB" id="10250120at2759"/>
<evidence type="ECO:0000256" key="1">
    <source>
        <dbReference type="SAM" id="MobiDB-lite"/>
    </source>
</evidence>
<sequence>MDDIGSAYAQHVTRQKRVESGADATMETKRSPAETGGVPFDFFKLSSRWDCSAVESSLVETLAVEEEPSHLNTFNSPACSTWRVQANCPAPTRRIAYYFEMTVKNAGQKGHVAIGFTTKDVNLRRQPGWDANSCGYHGMMDVFTMDMVKMEKVVLVEENGEIVGTVCKGIKGLLYPTIAVHGPNEEVVVNFGKQPFRFDIEVYYSFAIISMCYILGQRLFALICCIMDTKIPLNSFDVESGIMSPHIPASQENGYHEQGDAYALNNRRTFMAAYSEWGILILHFFGFVNGIPQMRRKVPEASLSVINSRKNCYGCSCTIGHARNPQSPVLDILFSSASSVSPTQSMPRFTTNWQVSRRPQQVSTRDATEAALTQCSGTAGAEWRSGRGFRLAQGGHNDKVSPPSTRSVLLMTTSSPSALSVTPASEFLKEEVPDWDDEVASTARFKALSGQRSDWEPQFCFWRDLILKVARHLGVCVVRASELKNTWFSRGGLIPLCMDQVLHEMHVHGDILLRGELTDPTSGHFYRLLRQAAQVMGVFRPSSLEDGTDDTLILRELLQERAADVTKTLAARNWTSSCVITMKMFQSLCNGFGESTVILAYLCESRKAQYLSVRKKEFVELLSSGYKAFLSSSSVSPVTNFDSDILHLMWTTEKLQQQVDTINQQWETSKKMALASLKSGNKPASYRHIRQAKLFSQKRAKCTSFLERVEEVLSIISDAESTKKVSEAIQIERMPLQSDIEDEDIEEEFEKLEMELAEAMLQPQIHKSVPQEQATIDKAPGLCQRESTELSQTLSKLNIKSAQLEAQICLPFLNKHIFFDAWNSQSLVCCGCSSLFTIVFLNPGNGLNGGLCLKVLDEMLCCNFLGHKSKDKLWRVKNSQASSHQALQVIEALAKTRFGLDLHCCHVYELPNLGE</sequence>
<dbReference type="Proteomes" id="UP000639772">
    <property type="component" value="Chromosome 1"/>
</dbReference>
<dbReference type="Pfam" id="PF00622">
    <property type="entry name" value="SPRY"/>
    <property type="match status" value="1"/>
</dbReference>
<protein>
    <recommendedName>
        <fullName evidence="2">SPRY domain-containing protein</fullName>
    </recommendedName>
</protein>
<dbReference type="Pfam" id="PF25880">
    <property type="entry name" value="WHD_CHMP7_1st"/>
    <property type="match status" value="1"/>
</dbReference>
<reference evidence="3 4" key="1">
    <citation type="journal article" date="2020" name="Nat. Food">
        <title>A phased Vanilla planifolia genome enables genetic improvement of flavour and production.</title>
        <authorList>
            <person name="Hasing T."/>
            <person name="Tang H."/>
            <person name="Brym M."/>
            <person name="Khazi F."/>
            <person name="Huang T."/>
            <person name="Chambers A.H."/>
        </authorList>
    </citation>
    <scope>NUCLEOTIDE SEQUENCE [LARGE SCALE GENOMIC DNA]</scope>
    <source>
        <tissue evidence="3">Leaf</tissue>
    </source>
</reference>
<comment type="caution">
    <text evidence="3">The sequence shown here is derived from an EMBL/GenBank/DDBJ whole genome shotgun (WGS) entry which is preliminary data.</text>
</comment>
<evidence type="ECO:0000259" key="2">
    <source>
        <dbReference type="Pfam" id="PF00622"/>
    </source>
</evidence>
<dbReference type="InterPro" id="IPR003877">
    <property type="entry name" value="SPRY_dom"/>
</dbReference>
<dbReference type="Gene3D" id="2.60.120.920">
    <property type="match status" value="2"/>
</dbReference>
<dbReference type="InterPro" id="IPR043136">
    <property type="entry name" value="B30.2/SPRY_sf"/>
</dbReference>
<name>A0A835S6U6_VANPL</name>
<feature type="compositionally biased region" description="Basic and acidic residues" evidence="1">
    <location>
        <begin position="16"/>
        <end position="32"/>
    </location>
</feature>
<gene>
    <name evidence="3" type="ORF">HPP92_000998</name>
</gene>
<evidence type="ECO:0000313" key="3">
    <source>
        <dbReference type="EMBL" id="KAG0500926.1"/>
    </source>
</evidence>
<feature type="region of interest" description="Disordered" evidence="1">
    <location>
        <begin position="10"/>
        <end position="32"/>
    </location>
</feature>
<dbReference type="SUPFAM" id="SSF49899">
    <property type="entry name" value="Concanavalin A-like lectins/glucanases"/>
    <property type="match status" value="1"/>
</dbReference>
<feature type="domain" description="SPRY" evidence="2">
    <location>
        <begin position="97"/>
        <end position="142"/>
    </location>
</feature>
<dbReference type="AlphaFoldDB" id="A0A835S6U6"/>
<dbReference type="CDD" id="cd12885">
    <property type="entry name" value="SPRY_RanBP_like"/>
    <property type="match status" value="1"/>
</dbReference>
<dbReference type="InterPro" id="IPR044736">
    <property type="entry name" value="Gid1/RanBPM/SPLA_SPRY"/>
</dbReference>
<accession>A0A835S6U6</accession>